<dbReference type="PRINTS" id="PR00081">
    <property type="entry name" value="GDHRDH"/>
</dbReference>
<comment type="similarity">
    <text evidence="1">Belongs to the short-chain dehydrogenases/reductases (SDR) family.</text>
</comment>
<evidence type="ECO:0000256" key="2">
    <source>
        <dbReference type="ARBA" id="ARBA00023002"/>
    </source>
</evidence>
<dbReference type="EC" id="1.1.1.-" evidence="4"/>
<accession>A0ABV7YE95</accession>
<dbReference type="InterPro" id="IPR002347">
    <property type="entry name" value="SDR_fam"/>
</dbReference>
<evidence type="ECO:0000256" key="1">
    <source>
        <dbReference type="ARBA" id="ARBA00006484"/>
    </source>
</evidence>
<gene>
    <name evidence="4" type="ORF">ACFOUW_14100</name>
</gene>
<protein>
    <submittedName>
        <fullName evidence="4">SDR family NAD(P)-dependent oxidoreductase</fullName>
        <ecNumber evidence="4">1.1.1.-</ecNumber>
    </submittedName>
</protein>
<feature type="domain" description="Ketoreductase" evidence="3">
    <location>
        <begin position="8"/>
        <end position="187"/>
    </location>
</feature>
<dbReference type="Pfam" id="PF13561">
    <property type="entry name" value="adh_short_C2"/>
    <property type="match status" value="1"/>
</dbReference>
<evidence type="ECO:0000313" key="4">
    <source>
        <dbReference type="EMBL" id="MFC3761970.1"/>
    </source>
</evidence>
<organism evidence="4 5">
    <name type="scientific">Tenggerimyces flavus</name>
    <dbReference type="NCBI Taxonomy" id="1708749"/>
    <lineage>
        <taxon>Bacteria</taxon>
        <taxon>Bacillati</taxon>
        <taxon>Actinomycetota</taxon>
        <taxon>Actinomycetes</taxon>
        <taxon>Propionibacteriales</taxon>
        <taxon>Nocardioidaceae</taxon>
        <taxon>Tenggerimyces</taxon>
    </lineage>
</organism>
<dbReference type="SMART" id="SM00822">
    <property type="entry name" value="PKS_KR"/>
    <property type="match status" value="1"/>
</dbReference>
<dbReference type="PROSITE" id="PS00061">
    <property type="entry name" value="ADH_SHORT"/>
    <property type="match status" value="1"/>
</dbReference>
<dbReference type="EMBL" id="JBHRZH010000012">
    <property type="protein sequence ID" value="MFC3761970.1"/>
    <property type="molecule type" value="Genomic_DNA"/>
</dbReference>
<proteinExistence type="inferred from homology"/>
<comment type="caution">
    <text evidence="4">The sequence shown here is derived from an EMBL/GenBank/DDBJ whole genome shotgun (WGS) entry which is preliminary data.</text>
</comment>
<dbReference type="InterPro" id="IPR036291">
    <property type="entry name" value="NAD(P)-bd_dom_sf"/>
</dbReference>
<dbReference type="PRINTS" id="PR00080">
    <property type="entry name" value="SDRFAMILY"/>
</dbReference>
<dbReference type="PANTHER" id="PTHR42760">
    <property type="entry name" value="SHORT-CHAIN DEHYDROGENASES/REDUCTASES FAMILY MEMBER"/>
    <property type="match status" value="1"/>
</dbReference>
<dbReference type="RefSeq" id="WP_205120520.1">
    <property type="nucleotide sequence ID" value="NZ_JAFBCM010000001.1"/>
</dbReference>
<reference evidence="5" key="1">
    <citation type="journal article" date="2019" name="Int. J. Syst. Evol. Microbiol.">
        <title>The Global Catalogue of Microorganisms (GCM) 10K type strain sequencing project: providing services to taxonomists for standard genome sequencing and annotation.</title>
        <authorList>
            <consortium name="The Broad Institute Genomics Platform"/>
            <consortium name="The Broad Institute Genome Sequencing Center for Infectious Disease"/>
            <person name="Wu L."/>
            <person name="Ma J."/>
        </authorList>
    </citation>
    <scope>NUCLEOTIDE SEQUENCE [LARGE SCALE GENOMIC DNA]</scope>
    <source>
        <strain evidence="5">CGMCC 4.7241</strain>
    </source>
</reference>
<dbReference type="Gene3D" id="3.40.50.720">
    <property type="entry name" value="NAD(P)-binding Rossmann-like Domain"/>
    <property type="match status" value="1"/>
</dbReference>
<keyword evidence="2 4" id="KW-0560">Oxidoreductase</keyword>
<dbReference type="CDD" id="cd05233">
    <property type="entry name" value="SDR_c"/>
    <property type="match status" value="1"/>
</dbReference>
<dbReference type="InterPro" id="IPR020904">
    <property type="entry name" value="Sc_DH/Rdtase_CS"/>
</dbReference>
<dbReference type="Proteomes" id="UP001595699">
    <property type="component" value="Unassembled WGS sequence"/>
</dbReference>
<dbReference type="PANTHER" id="PTHR42760:SF133">
    <property type="entry name" value="3-OXOACYL-[ACYL-CARRIER-PROTEIN] REDUCTASE"/>
    <property type="match status" value="1"/>
</dbReference>
<keyword evidence="5" id="KW-1185">Reference proteome</keyword>
<evidence type="ECO:0000313" key="5">
    <source>
        <dbReference type="Proteomes" id="UP001595699"/>
    </source>
</evidence>
<dbReference type="SUPFAM" id="SSF51735">
    <property type="entry name" value="NAD(P)-binding Rossmann-fold domains"/>
    <property type="match status" value="1"/>
</dbReference>
<dbReference type="GO" id="GO:0016491">
    <property type="term" value="F:oxidoreductase activity"/>
    <property type="evidence" value="ECO:0007669"/>
    <property type="project" value="UniProtKB-KW"/>
</dbReference>
<dbReference type="NCBIfam" id="NF005559">
    <property type="entry name" value="PRK07231.1"/>
    <property type="match status" value="1"/>
</dbReference>
<evidence type="ECO:0000259" key="3">
    <source>
        <dbReference type="SMART" id="SM00822"/>
    </source>
</evidence>
<sequence>MHIDLNGRVAVVTGAARGIGRDLVRRFAEEGVRTVALDVNEANLADLTQELSGHDLPSLQLICDVTSLEDLTKAVDAAHQEFGRIDILVNNAGVVATGSVDSLSEESWRYCHDVNLNGTFLASKAVVPHMKAQRWGRIINASSFAALVPTVGHTAYASAKAAVAHFSRALAGELGPWGITVNAYAPGMIPTQLNHFAERSPEDQDKMLDMLTVRRWGTTEDIANLVCFLCSDQAAYITGTLIDISGGKLATQSPQAAYASKTSL</sequence>
<dbReference type="InterPro" id="IPR057326">
    <property type="entry name" value="KR_dom"/>
</dbReference>
<name>A0ABV7YE95_9ACTN</name>